<protein>
    <recommendedName>
        <fullName evidence="1">DUF7053 domain-containing protein</fullName>
    </recommendedName>
</protein>
<gene>
    <name evidence="2" type="ORF">DFH08DRAFT_381145</name>
</gene>
<proteinExistence type="predicted"/>
<dbReference type="Pfam" id="PF23155">
    <property type="entry name" value="DUF7053"/>
    <property type="match status" value="1"/>
</dbReference>
<sequence>MSPFFRSHQVSYTKQINAPLETVLAFLHDPPALMGLSPVIVNVVVDPKDPTKYTIQDTFVMPFGYRTTITYTAKITLHDDGMRAESAAGAGTRTVVRTTVRAISEGVTEVVEVTTMHCFFLFLPFVRGVIDKAHNETLDRLAVKLENPPPA</sequence>
<evidence type="ECO:0000259" key="1">
    <source>
        <dbReference type="Pfam" id="PF23155"/>
    </source>
</evidence>
<organism evidence="2 3">
    <name type="scientific">Mycena albidolilacea</name>
    <dbReference type="NCBI Taxonomy" id="1033008"/>
    <lineage>
        <taxon>Eukaryota</taxon>
        <taxon>Fungi</taxon>
        <taxon>Dikarya</taxon>
        <taxon>Basidiomycota</taxon>
        <taxon>Agaricomycotina</taxon>
        <taxon>Agaricomycetes</taxon>
        <taxon>Agaricomycetidae</taxon>
        <taxon>Agaricales</taxon>
        <taxon>Marasmiineae</taxon>
        <taxon>Mycenaceae</taxon>
        <taxon>Mycena</taxon>
    </lineage>
</organism>
<feature type="domain" description="DUF7053" evidence="1">
    <location>
        <begin position="19"/>
        <end position="146"/>
    </location>
</feature>
<comment type="caution">
    <text evidence="2">The sequence shown here is derived from an EMBL/GenBank/DDBJ whole genome shotgun (WGS) entry which is preliminary data.</text>
</comment>
<accession>A0AAD7F049</accession>
<dbReference type="SUPFAM" id="SSF55961">
    <property type="entry name" value="Bet v1-like"/>
    <property type="match status" value="1"/>
</dbReference>
<dbReference type="Proteomes" id="UP001218218">
    <property type="component" value="Unassembled WGS sequence"/>
</dbReference>
<dbReference type="CDD" id="cd07812">
    <property type="entry name" value="SRPBCC"/>
    <property type="match status" value="1"/>
</dbReference>
<reference evidence="2" key="1">
    <citation type="submission" date="2023-03" db="EMBL/GenBank/DDBJ databases">
        <title>Massive genome expansion in bonnet fungi (Mycena s.s.) driven by repeated elements and novel gene families across ecological guilds.</title>
        <authorList>
            <consortium name="Lawrence Berkeley National Laboratory"/>
            <person name="Harder C.B."/>
            <person name="Miyauchi S."/>
            <person name="Viragh M."/>
            <person name="Kuo A."/>
            <person name="Thoen E."/>
            <person name="Andreopoulos B."/>
            <person name="Lu D."/>
            <person name="Skrede I."/>
            <person name="Drula E."/>
            <person name="Henrissat B."/>
            <person name="Morin E."/>
            <person name="Kohler A."/>
            <person name="Barry K."/>
            <person name="LaButti K."/>
            <person name="Morin E."/>
            <person name="Salamov A."/>
            <person name="Lipzen A."/>
            <person name="Mereny Z."/>
            <person name="Hegedus B."/>
            <person name="Baldrian P."/>
            <person name="Stursova M."/>
            <person name="Weitz H."/>
            <person name="Taylor A."/>
            <person name="Grigoriev I.V."/>
            <person name="Nagy L.G."/>
            <person name="Martin F."/>
            <person name="Kauserud H."/>
        </authorList>
    </citation>
    <scope>NUCLEOTIDE SEQUENCE</scope>
    <source>
        <strain evidence="2">CBHHK002</strain>
    </source>
</reference>
<keyword evidence="3" id="KW-1185">Reference proteome</keyword>
<dbReference type="AlphaFoldDB" id="A0AAD7F049"/>
<dbReference type="Gene3D" id="3.30.530.20">
    <property type="match status" value="1"/>
</dbReference>
<name>A0AAD7F049_9AGAR</name>
<dbReference type="InterPro" id="IPR023393">
    <property type="entry name" value="START-like_dom_sf"/>
</dbReference>
<dbReference type="InterPro" id="IPR055481">
    <property type="entry name" value="DUF7053"/>
</dbReference>
<evidence type="ECO:0000313" key="3">
    <source>
        <dbReference type="Proteomes" id="UP001218218"/>
    </source>
</evidence>
<evidence type="ECO:0000313" key="2">
    <source>
        <dbReference type="EMBL" id="KAJ7361671.1"/>
    </source>
</evidence>
<dbReference type="EMBL" id="JARIHO010000005">
    <property type="protein sequence ID" value="KAJ7361671.1"/>
    <property type="molecule type" value="Genomic_DNA"/>
</dbReference>